<evidence type="ECO:0000256" key="3">
    <source>
        <dbReference type="ARBA" id="ARBA00022490"/>
    </source>
</evidence>
<evidence type="ECO:0000313" key="7">
    <source>
        <dbReference type="Proteomes" id="UP000038009"/>
    </source>
</evidence>
<sequence>MSVLEELPLIRAKGVVTGGTTGPKVGPGSYDLDRCLPVNSSRAPFNTTSTRQPLSDVDPTLPGPGAYDVSTSWSGEHGGIGSRAFACETARFDAQKGGDVPGPGAYNVRDNDVVSKNPKTYSFSAPYNSAANLGINTSLGPGAHYPNYAAADRRVPRAANFGKYSGRELPRPPEGPGPGSYNSLLTPHTLAATKPSSMFVTKTKRTLCGGAGSTDTPGPGTYDAEQSYQRDAPGSHEHFSAFGSSSARFADGKEADRAPGPGMYDGDIAPRRFYPQGNGSAAFLSTYDRFPQRLSNSAPGPGTYDWRLLPRHNDFGESMPFGSTVPRFSPVWSRHPLSEPLIFSGDPNGGRAPRSGVRRPFVQRKITPSSEPPPLQDRAYDVRYDWPKPTSTLETTFGTSSRMPPCTSAAVEVPGPGAYIGAGSVAAAGRKPGNSSWGRDLRFVSTAPASGTPDPGKYYYSSTFLKKSHNATIGSDTTWIG</sequence>
<dbReference type="Proteomes" id="UP000038009">
    <property type="component" value="Unassembled WGS sequence"/>
</dbReference>
<protein>
    <recommendedName>
        <fullName evidence="8">Sperm-tail PG-rich repeat</fullName>
    </recommendedName>
</protein>
<proteinExistence type="predicted"/>
<evidence type="ECO:0000256" key="5">
    <source>
        <dbReference type="SAM" id="MobiDB-lite"/>
    </source>
</evidence>
<accession>A0A0N1PAQ4</accession>
<dbReference type="GO" id="GO:0005737">
    <property type="term" value="C:cytoplasm"/>
    <property type="evidence" value="ECO:0007669"/>
    <property type="project" value="UniProtKB-SubCell"/>
</dbReference>
<feature type="compositionally biased region" description="Polar residues" evidence="5">
    <location>
        <begin position="42"/>
        <end position="53"/>
    </location>
</feature>
<dbReference type="VEuPathDB" id="TriTrypDB:Lsey_0243_0130"/>
<gene>
    <name evidence="6" type="ORF">ABL78_6314</name>
</gene>
<feature type="region of interest" description="Disordered" evidence="5">
    <location>
        <begin position="208"/>
        <end position="271"/>
    </location>
</feature>
<name>A0A0N1PAQ4_LEPSE</name>
<dbReference type="InterPro" id="IPR010736">
    <property type="entry name" value="SHIPPO-rpt"/>
</dbReference>
<dbReference type="PANTHER" id="PTHR35678">
    <property type="entry name" value="PROTEIN STPG4"/>
    <property type="match status" value="1"/>
</dbReference>
<dbReference type="GO" id="GO:0005634">
    <property type="term" value="C:nucleus"/>
    <property type="evidence" value="ECO:0007669"/>
    <property type="project" value="UniProtKB-SubCell"/>
</dbReference>
<dbReference type="Pfam" id="PF07004">
    <property type="entry name" value="SHIPPO-rpt"/>
    <property type="match status" value="5"/>
</dbReference>
<keyword evidence="7" id="KW-1185">Reference proteome</keyword>
<comment type="caution">
    <text evidence="6">The sequence shown here is derived from an EMBL/GenBank/DDBJ whole genome shotgun (WGS) entry which is preliminary data.</text>
</comment>
<feature type="compositionally biased region" description="Low complexity" evidence="5">
    <location>
        <begin position="240"/>
        <end position="249"/>
    </location>
</feature>
<dbReference type="GO" id="GO:0003682">
    <property type="term" value="F:chromatin binding"/>
    <property type="evidence" value="ECO:0007669"/>
    <property type="project" value="TreeGrafter"/>
</dbReference>
<evidence type="ECO:0000256" key="2">
    <source>
        <dbReference type="ARBA" id="ARBA00004496"/>
    </source>
</evidence>
<dbReference type="GO" id="GO:0042393">
    <property type="term" value="F:histone binding"/>
    <property type="evidence" value="ECO:0007669"/>
    <property type="project" value="TreeGrafter"/>
</dbReference>
<dbReference type="PANTHER" id="PTHR35678:SF1">
    <property type="entry name" value="PROTEIN STPG4"/>
    <property type="match status" value="1"/>
</dbReference>
<evidence type="ECO:0000313" key="6">
    <source>
        <dbReference type="EMBL" id="KPI84641.1"/>
    </source>
</evidence>
<evidence type="ECO:0008006" key="8">
    <source>
        <dbReference type="Google" id="ProtNLM"/>
    </source>
</evidence>
<comment type="subcellular location">
    <subcellularLocation>
        <location evidence="2">Cytoplasm</location>
    </subcellularLocation>
    <subcellularLocation>
        <location evidence="1">Nucleus</location>
    </subcellularLocation>
</comment>
<evidence type="ECO:0000256" key="4">
    <source>
        <dbReference type="ARBA" id="ARBA00023242"/>
    </source>
</evidence>
<feature type="region of interest" description="Disordered" evidence="5">
    <location>
        <begin position="343"/>
        <end position="378"/>
    </location>
</feature>
<reference evidence="6 7" key="1">
    <citation type="journal article" date="2015" name="PLoS Pathog.">
        <title>Leptomonas seymouri: Adaptations to the Dixenous Life Cycle Analyzed by Genome Sequencing, Transcriptome Profiling and Co-infection with Leishmania donovani.</title>
        <authorList>
            <person name="Kraeva N."/>
            <person name="Butenko A."/>
            <person name="Hlavacova J."/>
            <person name="Kostygov A."/>
            <person name="Myskova J."/>
            <person name="Grybchuk D."/>
            <person name="Lestinova T."/>
            <person name="Votypka J."/>
            <person name="Volf P."/>
            <person name="Opperdoes F."/>
            <person name="Flegontov P."/>
            <person name="Lukes J."/>
            <person name="Yurchenko V."/>
        </authorList>
    </citation>
    <scope>NUCLEOTIDE SEQUENCE [LARGE SCALE GENOMIC DNA]</scope>
    <source>
        <strain evidence="6 7">ATCC 30220</strain>
    </source>
</reference>
<dbReference type="GO" id="GO:0044727">
    <property type="term" value="P:epigenetic programing of male pronucleus"/>
    <property type="evidence" value="ECO:0007669"/>
    <property type="project" value="TreeGrafter"/>
</dbReference>
<dbReference type="AlphaFoldDB" id="A0A0N1PAQ4"/>
<dbReference type="OMA" id="RYDWPKP"/>
<evidence type="ECO:0000256" key="1">
    <source>
        <dbReference type="ARBA" id="ARBA00004123"/>
    </source>
</evidence>
<keyword evidence="3" id="KW-0963">Cytoplasm</keyword>
<organism evidence="6 7">
    <name type="scientific">Leptomonas seymouri</name>
    <dbReference type="NCBI Taxonomy" id="5684"/>
    <lineage>
        <taxon>Eukaryota</taxon>
        <taxon>Discoba</taxon>
        <taxon>Euglenozoa</taxon>
        <taxon>Kinetoplastea</taxon>
        <taxon>Metakinetoplastina</taxon>
        <taxon>Trypanosomatida</taxon>
        <taxon>Trypanosomatidae</taxon>
        <taxon>Leishmaniinae</taxon>
        <taxon>Leptomonas</taxon>
    </lineage>
</organism>
<feature type="region of interest" description="Disordered" evidence="5">
    <location>
        <begin position="42"/>
        <end position="61"/>
    </location>
</feature>
<dbReference type="EMBL" id="LJSK01000243">
    <property type="protein sequence ID" value="KPI84641.1"/>
    <property type="molecule type" value="Genomic_DNA"/>
</dbReference>
<dbReference type="OrthoDB" id="406368at2759"/>
<keyword evidence="4" id="KW-0539">Nucleus</keyword>